<dbReference type="SUPFAM" id="SSF55785">
    <property type="entry name" value="PYP-like sensor domain (PAS domain)"/>
    <property type="match status" value="2"/>
</dbReference>
<dbReference type="SMART" id="SM00052">
    <property type="entry name" value="EAL"/>
    <property type="match status" value="1"/>
</dbReference>
<dbReference type="InterPro" id="IPR000160">
    <property type="entry name" value="GGDEF_dom"/>
</dbReference>
<gene>
    <name evidence="5" type="ORF">GTW51_17540</name>
</gene>
<evidence type="ECO:0000259" key="3">
    <source>
        <dbReference type="PROSITE" id="PS50883"/>
    </source>
</evidence>
<dbReference type="Gene3D" id="3.30.70.270">
    <property type="match status" value="1"/>
</dbReference>
<dbReference type="SUPFAM" id="SSF141868">
    <property type="entry name" value="EAL domain-like"/>
    <property type="match status" value="1"/>
</dbReference>
<dbReference type="PROSITE" id="PS50112">
    <property type="entry name" value="PAS"/>
    <property type="match status" value="1"/>
</dbReference>
<dbReference type="Pfam" id="PF13426">
    <property type="entry name" value="PAS_9"/>
    <property type="match status" value="1"/>
</dbReference>
<dbReference type="CDD" id="cd01948">
    <property type="entry name" value="EAL"/>
    <property type="match status" value="1"/>
</dbReference>
<comment type="catalytic activity">
    <reaction evidence="1">
        <text>3',3'-c-di-GMP + H2O = 5'-phosphoguanylyl(3'-&gt;5')guanosine + H(+)</text>
        <dbReference type="Rhea" id="RHEA:24902"/>
        <dbReference type="ChEBI" id="CHEBI:15377"/>
        <dbReference type="ChEBI" id="CHEBI:15378"/>
        <dbReference type="ChEBI" id="CHEBI:58754"/>
        <dbReference type="ChEBI" id="CHEBI:58805"/>
        <dbReference type="EC" id="3.1.4.52"/>
    </reaction>
    <physiologicalReaction direction="left-to-right" evidence="1">
        <dbReference type="Rhea" id="RHEA:24903"/>
    </physiologicalReaction>
</comment>
<dbReference type="NCBIfam" id="TIGR00229">
    <property type="entry name" value="sensory_box"/>
    <property type="match status" value="1"/>
</dbReference>
<evidence type="ECO:0000256" key="1">
    <source>
        <dbReference type="ARBA" id="ARBA00051114"/>
    </source>
</evidence>
<evidence type="ECO:0000313" key="5">
    <source>
        <dbReference type="EMBL" id="NDV88508.1"/>
    </source>
</evidence>
<feature type="domain" description="PAS" evidence="2">
    <location>
        <begin position="272"/>
        <end position="343"/>
    </location>
</feature>
<dbReference type="Gene3D" id="3.30.450.20">
    <property type="entry name" value="PAS domain"/>
    <property type="match status" value="2"/>
</dbReference>
<dbReference type="PROSITE" id="PS50887">
    <property type="entry name" value="GGDEF"/>
    <property type="match status" value="1"/>
</dbReference>
<dbReference type="SMART" id="SM00091">
    <property type="entry name" value="PAS"/>
    <property type="match status" value="2"/>
</dbReference>
<dbReference type="InterPro" id="IPR001633">
    <property type="entry name" value="EAL_dom"/>
</dbReference>
<dbReference type="FunFam" id="3.20.20.450:FF:000001">
    <property type="entry name" value="Cyclic di-GMP phosphodiesterase yahA"/>
    <property type="match status" value="1"/>
</dbReference>
<dbReference type="InterPro" id="IPR035919">
    <property type="entry name" value="EAL_sf"/>
</dbReference>
<dbReference type="AlphaFoldDB" id="A0A6L9MLY8"/>
<protein>
    <submittedName>
        <fullName evidence="5">EAL domain-containing protein</fullName>
    </submittedName>
</protein>
<dbReference type="PANTHER" id="PTHR44757:SF2">
    <property type="entry name" value="BIOFILM ARCHITECTURE MAINTENANCE PROTEIN MBAA"/>
    <property type="match status" value="1"/>
</dbReference>
<dbReference type="PROSITE" id="PS50883">
    <property type="entry name" value="EAL"/>
    <property type="match status" value="1"/>
</dbReference>
<dbReference type="SUPFAM" id="SSF55073">
    <property type="entry name" value="Nucleotide cyclase"/>
    <property type="match status" value="1"/>
</dbReference>
<accession>A0A6L9MLY8</accession>
<dbReference type="Pfam" id="PF00563">
    <property type="entry name" value="EAL"/>
    <property type="match status" value="1"/>
</dbReference>
<dbReference type="Pfam" id="PF00990">
    <property type="entry name" value="GGDEF"/>
    <property type="match status" value="1"/>
</dbReference>
<feature type="domain" description="EAL" evidence="3">
    <location>
        <begin position="569"/>
        <end position="819"/>
    </location>
</feature>
<name>A0A6L9MLY8_9HYPH</name>
<dbReference type="InterPro" id="IPR013767">
    <property type="entry name" value="PAS_fold"/>
</dbReference>
<dbReference type="EMBL" id="JAAAMJ010000016">
    <property type="protein sequence ID" value="NDV88508.1"/>
    <property type="molecule type" value="Genomic_DNA"/>
</dbReference>
<evidence type="ECO:0000259" key="4">
    <source>
        <dbReference type="PROSITE" id="PS50887"/>
    </source>
</evidence>
<dbReference type="Gene3D" id="3.20.20.450">
    <property type="entry name" value="EAL domain"/>
    <property type="match status" value="1"/>
</dbReference>
<dbReference type="InterPro" id="IPR043128">
    <property type="entry name" value="Rev_trsase/Diguanyl_cyclase"/>
</dbReference>
<dbReference type="Pfam" id="PF00989">
    <property type="entry name" value="PAS"/>
    <property type="match status" value="1"/>
</dbReference>
<comment type="caution">
    <text evidence="5">The sequence shown here is derived from an EMBL/GenBank/DDBJ whole genome shotgun (WGS) entry which is preliminary data.</text>
</comment>
<dbReference type="CDD" id="cd00130">
    <property type="entry name" value="PAS"/>
    <property type="match status" value="2"/>
</dbReference>
<dbReference type="GO" id="GO:0071111">
    <property type="term" value="F:cyclic-guanylate-specific phosphodiesterase activity"/>
    <property type="evidence" value="ECO:0007669"/>
    <property type="project" value="UniProtKB-EC"/>
</dbReference>
<keyword evidence="6" id="KW-1185">Reference proteome</keyword>
<dbReference type="InterPro" id="IPR029787">
    <property type="entry name" value="Nucleotide_cyclase"/>
</dbReference>
<dbReference type="InterPro" id="IPR052155">
    <property type="entry name" value="Biofilm_reg_signaling"/>
</dbReference>
<dbReference type="InterPro" id="IPR000014">
    <property type="entry name" value="PAS"/>
</dbReference>
<proteinExistence type="predicted"/>
<dbReference type="NCBIfam" id="TIGR00254">
    <property type="entry name" value="GGDEF"/>
    <property type="match status" value="1"/>
</dbReference>
<evidence type="ECO:0000259" key="2">
    <source>
        <dbReference type="PROSITE" id="PS50112"/>
    </source>
</evidence>
<dbReference type="FunFam" id="3.30.70.270:FF:000001">
    <property type="entry name" value="Diguanylate cyclase domain protein"/>
    <property type="match status" value="1"/>
</dbReference>
<dbReference type="InterPro" id="IPR035965">
    <property type="entry name" value="PAS-like_dom_sf"/>
</dbReference>
<dbReference type="CDD" id="cd01949">
    <property type="entry name" value="GGDEF"/>
    <property type="match status" value="1"/>
</dbReference>
<reference evidence="5 6" key="1">
    <citation type="submission" date="2020-01" db="EMBL/GenBank/DDBJ databases">
        <title>Genomes of bacteria type strains.</title>
        <authorList>
            <person name="Chen J."/>
            <person name="Zhu S."/>
            <person name="Chen J."/>
        </authorList>
    </citation>
    <scope>NUCLEOTIDE SEQUENCE [LARGE SCALE GENOMIC DNA]</scope>
    <source>
        <strain evidence="5 6">KCTC 52919</strain>
    </source>
</reference>
<dbReference type="Proteomes" id="UP000476332">
    <property type="component" value="Unassembled WGS sequence"/>
</dbReference>
<dbReference type="SMART" id="SM00267">
    <property type="entry name" value="GGDEF"/>
    <property type="match status" value="1"/>
</dbReference>
<organism evidence="5 6">
    <name type="scientific">Aurantimonas aggregata</name>
    <dbReference type="NCBI Taxonomy" id="2047720"/>
    <lineage>
        <taxon>Bacteria</taxon>
        <taxon>Pseudomonadati</taxon>
        <taxon>Pseudomonadota</taxon>
        <taxon>Alphaproteobacteria</taxon>
        <taxon>Hyphomicrobiales</taxon>
        <taxon>Aurantimonadaceae</taxon>
        <taxon>Aurantimonas</taxon>
    </lineage>
</organism>
<sequence>MRVPRSNFPDAFVRTTALDGLYRRWLAARAGARLPPYEDVALGSLGQVAEQLALIVQDESGGFRIVRFGETFRKWLGQDGADIPVEDLRPECRLALGEVIAAALRFGEPSRALAHVVSDGIVETYNVVAFPLKSRWGPPVILACMEDRNERYSLVDTMFSATDEGMLALTAIRDEEGRPNDFQIISVNDGACRLLRRTQDKLQWRRLSEIDLNLEEHGVLAQLRHSLETGERRQFEISFPGAEGIRHVKIGISPVRDLLSVTLTDIAGVKAREASFRLLFDSNPVPMWLYDPSTLRFLQVNDAAVRHYGYSREAFLGMSVLDIRPEETRETARAVLQNVQEGYEAEEAWRHLKADGSEIVVYPYLRVLSVDERPAVLVAVMDVTERRKAEARIAHMAHHDALTNLPNRVLFRERLDKALGGIRERDEKLAIFCLDLDHFKSVNDTLGHPIGDKLLQAVAERFRDCLGERDIVARLGGDEFAVIQPAVKTPAEASILARRLIEAISAPYEIEGHQIVIGTSIGIALAPGDGNQPDVLLKNADVALYRAKADGRNTFHFFEQGMDSRLRARRALDLDLRNAMAAGEFELYYQPVITARSSTVSGFEALMRWHHPERGMVSPAEFIPMAEEIGLIVPLGEWALLQACTEAANWPEDLSIAVNLSPVQFKSRNLVPAVVNALESSGLAASRLELEITESVLLQESEINLATLHQLRELGVRISMDDFGTGYSSLGYLRQFPFDKIKIDQSFIKELADNPQDAAIVRAVTGLGISLGMTITAEGVETEVQFERLRLEGCTEVQGYLFSPPRTASALGPFLTGRELTEILGARPTILALVPSDGSAPEQKSSKLACADKLVS</sequence>
<evidence type="ECO:0000313" key="6">
    <source>
        <dbReference type="Proteomes" id="UP000476332"/>
    </source>
</evidence>
<dbReference type="PANTHER" id="PTHR44757">
    <property type="entry name" value="DIGUANYLATE CYCLASE DGCP"/>
    <property type="match status" value="1"/>
</dbReference>
<dbReference type="GO" id="GO:0071732">
    <property type="term" value="P:cellular response to nitric oxide"/>
    <property type="evidence" value="ECO:0007669"/>
    <property type="project" value="UniProtKB-ARBA"/>
</dbReference>
<dbReference type="GO" id="GO:0006355">
    <property type="term" value="P:regulation of DNA-templated transcription"/>
    <property type="evidence" value="ECO:0007669"/>
    <property type="project" value="InterPro"/>
</dbReference>
<feature type="domain" description="GGDEF" evidence="4">
    <location>
        <begin position="427"/>
        <end position="560"/>
    </location>
</feature>